<dbReference type="RefSeq" id="WP_168117206.1">
    <property type="nucleotide sequence ID" value="NZ_BOON01000041.1"/>
</dbReference>
<dbReference type="AlphaFoldDB" id="A0A8J3TFE0"/>
<comment type="caution">
    <text evidence="2">The sequence shown here is derived from an EMBL/GenBank/DDBJ whole genome shotgun (WGS) entry which is preliminary data.</text>
</comment>
<evidence type="ECO:0000313" key="2">
    <source>
        <dbReference type="EMBL" id="GII24782.1"/>
    </source>
</evidence>
<reference evidence="2" key="1">
    <citation type="submission" date="2021-01" db="EMBL/GenBank/DDBJ databases">
        <title>Whole genome shotgun sequence of Planosporangium mesophilum NBRC 109066.</title>
        <authorList>
            <person name="Komaki H."/>
            <person name="Tamura T."/>
        </authorList>
    </citation>
    <scope>NUCLEOTIDE SEQUENCE</scope>
    <source>
        <strain evidence="2">NBRC 109066</strain>
    </source>
</reference>
<protein>
    <submittedName>
        <fullName evidence="2">Uncharacterized protein</fullName>
    </submittedName>
</protein>
<dbReference type="EMBL" id="BOON01000041">
    <property type="protein sequence ID" value="GII24782.1"/>
    <property type="molecule type" value="Genomic_DNA"/>
</dbReference>
<accession>A0A8J3TFE0</accession>
<name>A0A8J3TFE0_9ACTN</name>
<organism evidence="2 3">
    <name type="scientific">Planosporangium mesophilum</name>
    <dbReference type="NCBI Taxonomy" id="689768"/>
    <lineage>
        <taxon>Bacteria</taxon>
        <taxon>Bacillati</taxon>
        <taxon>Actinomycetota</taxon>
        <taxon>Actinomycetes</taxon>
        <taxon>Micromonosporales</taxon>
        <taxon>Micromonosporaceae</taxon>
        <taxon>Planosporangium</taxon>
    </lineage>
</organism>
<sequence length="267" mass="26255">MNNQPPRHIDRRTAEQLLSGAPMGARHPHPPLAAVLTAAAVPGRPGELTSEDVSASAFRTAAMQPGGQPGRLSVIRSAVMRVLTVKVIAVAAATTTVGGVALAAGVGTLPNPLTPPAPASSAGFSAAHPAVTTRSPGKVDGSTGPRKSHGPDASKPPSPAVVGLCRAYLAGNNAKKREQMLANPAFSTLVTAAGAKDKVDGFCQALLAATPSASGSASPNTGPGAGKGDKKGSGNNEGSGNQTGNNTGSGNKLSANSTTQPATSSSP</sequence>
<proteinExistence type="predicted"/>
<feature type="region of interest" description="Disordered" evidence="1">
    <location>
        <begin position="117"/>
        <end position="159"/>
    </location>
</feature>
<feature type="compositionally biased region" description="Polar residues" evidence="1">
    <location>
        <begin position="252"/>
        <end position="267"/>
    </location>
</feature>
<feature type="region of interest" description="Disordered" evidence="1">
    <location>
        <begin position="210"/>
        <end position="267"/>
    </location>
</feature>
<dbReference type="Proteomes" id="UP000599074">
    <property type="component" value="Unassembled WGS sequence"/>
</dbReference>
<feature type="compositionally biased region" description="Low complexity" evidence="1">
    <location>
        <begin position="119"/>
        <end position="130"/>
    </location>
</feature>
<evidence type="ECO:0000313" key="3">
    <source>
        <dbReference type="Proteomes" id="UP000599074"/>
    </source>
</evidence>
<feature type="compositionally biased region" description="Low complexity" evidence="1">
    <location>
        <begin position="210"/>
        <end position="222"/>
    </location>
</feature>
<feature type="compositionally biased region" description="Low complexity" evidence="1">
    <location>
        <begin position="233"/>
        <end position="251"/>
    </location>
</feature>
<evidence type="ECO:0000256" key="1">
    <source>
        <dbReference type="SAM" id="MobiDB-lite"/>
    </source>
</evidence>
<gene>
    <name evidence="2" type="ORF">Pme01_43790</name>
</gene>
<keyword evidence="3" id="KW-1185">Reference proteome</keyword>